<name>A0AA88TIY3_9TELE</name>
<accession>A0AA88TIY3</accession>
<feature type="region of interest" description="Disordered" evidence="1">
    <location>
        <begin position="155"/>
        <end position="201"/>
    </location>
</feature>
<comment type="caution">
    <text evidence="2">The sequence shown here is derived from an EMBL/GenBank/DDBJ whole genome shotgun (WGS) entry which is preliminary data.</text>
</comment>
<feature type="compositionally biased region" description="Low complexity" evidence="1">
    <location>
        <begin position="177"/>
        <end position="194"/>
    </location>
</feature>
<feature type="compositionally biased region" description="Low complexity" evidence="1">
    <location>
        <begin position="84"/>
        <end position="98"/>
    </location>
</feature>
<protein>
    <submittedName>
        <fullName evidence="2">Uncharacterized protein</fullName>
    </submittedName>
</protein>
<evidence type="ECO:0000256" key="1">
    <source>
        <dbReference type="SAM" id="MobiDB-lite"/>
    </source>
</evidence>
<proteinExistence type="predicted"/>
<feature type="region of interest" description="Disordered" evidence="1">
    <location>
        <begin position="67"/>
        <end position="124"/>
    </location>
</feature>
<evidence type="ECO:0000313" key="2">
    <source>
        <dbReference type="EMBL" id="KAK2887344.1"/>
    </source>
</evidence>
<evidence type="ECO:0000313" key="3">
    <source>
        <dbReference type="Proteomes" id="UP001187343"/>
    </source>
</evidence>
<sequence>MAQETHDLFSFTPKFCRLAVTCPYDDETLKSLFWIGANFHQPVDLPDTTGLSWRDAIIRFLESVWPRSRTKPDPEPSQASPRSAELPEPTAEGEPEPAVVFEPSPSGATERMTTPDPEPEMSDQVTTLLLHSSTDTAHSAKTLAVMDILRRSSYCGPSGTAQSLSQGSREGLKLRPRPIQQRYSSSPRSSQPKPRYWRSTNANSTALPLSRRILLKLYKPSSCLFRQRRAILYRPPQRPPPPSRAPPSWRLPPRYQLPPACEVDEAWAQVSVGVLTVIEEQESLSPNKLYLDLLPLLLREEL</sequence>
<feature type="compositionally biased region" description="Polar residues" evidence="1">
    <location>
        <begin position="159"/>
        <end position="168"/>
    </location>
</feature>
<dbReference type="Proteomes" id="UP001187343">
    <property type="component" value="Unassembled WGS sequence"/>
</dbReference>
<dbReference type="EMBL" id="JAUYZG010000015">
    <property type="protein sequence ID" value="KAK2887344.1"/>
    <property type="molecule type" value="Genomic_DNA"/>
</dbReference>
<dbReference type="AlphaFoldDB" id="A0AA88TIY3"/>
<organism evidence="2 3">
    <name type="scientific">Cirrhinus molitorella</name>
    <name type="common">mud carp</name>
    <dbReference type="NCBI Taxonomy" id="172907"/>
    <lineage>
        <taxon>Eukaryota</taxon>
        <taxon>Metazoa</taxon>
        <taxon>Chordata</taxon>
        <taxon>Craniata</taxon>
        <taxon>Vertebrata</taxon>
        <taxon>Euteleostomi</taxon>
        <taxon>Actinopterygii</taxon>
        <taxon>Neopterygii</taxon>
        <taxon>Teleostei</taxon>
        <taxon>Ostariophysi</taxon>
        <taxon>Cypriniformes</taxon>
        <taxon>Cyprinidae</taxon>
        <taxon>Labeoninae</taxon>
        <taxon>Labeonini</taxon>
        <taxon>Cirrhinus</taxon>
    </lineage>
</organism>
<reference evidence="2" key="1">
    <citation type="submission" date="2023-08" db="EMBL/GenBank/DDBJ databases">
        <title>Chromosome-level Genome Assembly of mud carp (Cirrhinus molitorella).</title>
        <authorList>
            <person name="Liu H."/>
        </authorList>
    </citation>
    <scope>NUCLEOTIDE SEQUENCE</scope>
    <source>
        <strain evidence="2">Prfri</strain>
        <tissue evidence="2">Muscle</tissue>
    </source>
</reference>
<gene>
    <name evidence="2" type="ORF">Q8A67_015572</name>
</gene>
<keyword evidence="3" id="KW-1185">Reference proteome</keyword>